<gene>
    <name evidence="1" type="ORF">M9Y10_026404</name>
</gene>
<name>A0ABR2H7G1_9EUKA</name>
<dbReference type="InterPro" id="IPR011990">
    <property type="entry name" value="TPR-like_helical_dom_sf"/>
</dbReference>
<proteinExistence type="predicted"/>
<dbReference type="EMBL" id="JAPFFF010000039">
    <property type="protein sequence ID" value="KAK8842174.1"/>
    <property type="molecule type" value="Genomic_DNA"/>
</dbReference>
<dbReference type="Pfam" id="PF13306">
    <property type="entry name" value="LRR_5"/>
    <property type="match status" value="1"/>
</dbReference>
<keyword evidence="2" id="KW-1185">Reference proteome</keyword>
<dbReference type="SUPFAM" id="SSF52058">
    <property type="entry name" value="L domain-like"/>
    <property type="match status" value="1"/>
</dbReference>
<dbReference type="PANTHER" id="PTHR45661:SF3">
    <property type="entry name" value="IG-LIKE DOMAIN-CONTAINING PROTEIN"/>
    <property type="match status" value="1"/>
</dbReference>
<dbReference type="InterPro" id="IPR026906">
    <property type="entry name" value="LRR_5"/>
</dbReference>
<dbReference type="Gene3D" id="3.80.10.10">
    <property type="entry name" value="Ribonuclease Inhibitor"/>
    <property type="match status" value="4"/>
</dbReference>
<accession>A0ABR2H7G1</accession>
<organism evidence="1 2">
    <name type="scientific">Tritrichomonas musculus</name>
    <dbReference type="NCBI Taxonomy" id="1915356"/>
    <lineage>
        <taxon>Eukaryota</taxon>
        <taxon>Metamonada</taxon>
        <taxon>Parabasalia</taxon>
        <taxon>Tritrichomonadida</taxon>
        <taxon>Tritrichomonadidae</taxon>
        <taxon>Tritrichomonas</taxon>
    </lineage>
</organism>
<dbReference type="InterPro" id="IPR032675">
    <property type="entry name" value="LRR_dom_sf"/>
</dbReference>
<dbReference type="PANTHER" id="PTHR45661">
    <property type="entry name" value="SURFACE ANTIGEN"/>
    <property type="match status" value="1"/>
</dbReference>
<sequence length="505" mass="57157">MKMNMTRLVESCQKLVVEAENDADKQFYIGTFLIEEKYNFPLNIDLGIKYLERSISGGSIESALNLSNIFIQGRLVTRDLKRAKKYLSKYKSDARTSFCYGLILKKENEFKEARQIFQRGTELGDSSCMYEYRKMVFKGEEGYKDIIDAINFIQLSKGKGYPKSKLFLQIFDKMKKDKSFSGLPPEVQYFFIKQNVRYNKPNSANDGEIKMNKEIKMKFKDTEKLFLNKSFESTNFIEFLQRFEYIEIEILYPTKLFDNIFNQIISIKQNIISKLILRIFISGAKSVSKKFRNNQFIDIVNIDSGIKTIKTSAFEYCASLKYISIPTSVTSIGDCAFNGCSSLTEITIPSSVTEIGWKAFSGCSSLREITIPSSITEIGFYAFRGFSSLREITISSSVTEIVLNVFDGIKSLTISGNIEKITNGMFSGCLSLREITIPSSVTSIGDSAFELCRSLREITIPSSLISIGNSAFNRCSSMTEITILSSVTSIGDYAFEECSSLTEIY</sequence>
<dbReference type="SUPFAM" id="SSF81901">
    <property type="entry name" value="HCP-like"/>
    <property type="match status" value="1"/>
</dbReference>
<dbReference type="Gene3D" id="1.25.40.10">
    <property type="entry name" value="Tetratricopeptide repeat domain"/>
    <property type="match status" value="1"/>
</dbReference>
<comment type="caution">
    <text evidence="1">The sequence shown here is derived from an EMBL/GenBank/DDBJ whole genome shotgun (WGS) entry which is preliminary data.</text>
</comment>
<dbReference type="Proteomes" id="UP001470230">
    <property type="component" value="Unassembled WGS sequence"/>
</dbReference>
<dbReference type="InterPro" id="IPR053139">
    <property type="entry name" value="Surface_bspA-like"/>
</dbReference>
<reference evidence="1 2" key="1">
    <citation type="submission" date="2024-04" db="EMBL/GenBank/DDBJ databases">
        <title>Tritrichomonas musculus Genome.</title>
        <authorList>
            <person name="Alves-Ferreira E."/>
            <person name="Grigg M."/>
            <person name="Lorenzi H."/>
            <person name="Galac M."/>
        </authorList>
    </citation>
    <scope>NUCLEOTIDE SEQUENCE [LARGE SCALE GENOMIC DNA]</scope>
    <source>
        <strain evidence="1 2">EAF2021</strain>
    </source>
</reference>
<protein>
    <submittedName>
        <fullName evidence="1">Uncharacterized protein</fullName>
    </submittedName>
</protein>
<evidence type="ECO:0000313" key="1">
    <source>
        <dbReference type="EMBL" id="KAK8842174.1"/>
    </source>
</evidence>
<evidence type="ECO:0000313" key="2">
    <source>
        <dbReference type="Proteomes" id="UP001470230"/>
    </source>
</evidence>